<dbReference type="EMBL" id="NKTX01000032">
    <property type="protein sequence ID" value="PYD81421.1"/>
    <property type="molecule type" value="Genomic_DNA"/>
</dbReference>
<reference evidence="3 4" key="1">
    <citation type="submission" date="2017-07" db="EMBL/GenBank/DDBJ databases">
        <title>A draft genome sequence of Komagataeibacter oboediens LMG 18849.</title>
        <authorList>
            <person name="Skraban J."/>
            <person name="Cleenwerck I."/>
            <person name="Vandamme P."/>
            <person name="Trcek J."/>
        </authorList>
    </citation>
    <scope>NUCLEOTIDE SEQUENCE [LARGE SCALE GENOMIC DNA]</scope>
    <source>
        <strain evidence="3 4">LMG 18849</strain>
    </source>
</reference>
<evidence type="ECO:0000313" key="4">
    <source>
        <dbReference type="Proteomes" id="UP000247417"/>
    </source>
</evidence>
<feature type="region of interest" description="Disordered" evidence="1">
    <location>
        <begin position="218"/>
        <end position="238"/>
    </location>
</feature>
<accession>A0A318QVN5</accession>
<keyword evidence="3" id="KW-0648">Protein biosynthesis</keyword>
<dbReference type="AlphaFoldDB" id="A0A318QVN5"/>
<evidence type="ECO:0000313" key="3">
    <source>
        <dbReference type="EMBL" id="PYD81421.1"/>
    </source>
</evidence>
<keyword evidence="3" id="KW-0396">Initiation factor</keyword>
<dbReference type="InterPro" id="IPR037026">
    <property type="entry name" value="Vgr_OB-fold_dom_sf"/>
</dbReference>
<name>A0A318QVN5_9PROT</name>
<dbReference type="RefSeq" id="WP_110507427.1">
    <property type="nucleotide sequence ID" value="NZ_NKTX01000032.1"/>
</dbReference>
<protein>
    <submittedName>
        <fullName evidence="3">Translation initiation factor IF-2</fullName>
    </submittedName>
</protein>
<sequence length="238" mass="25131">MMTDSLNIRERYTDHLEDMNLLADGLQSRIWTMLPGIIQSVTINNGSPYAAVQPAAKGRTIASDGTSTFVDLPLLPHCPIWFPRGGGCSLTFPVAEGDECMLLFSSRSIDEWWQNGTAQPAYDLRQHDLSDAVAVVGLTSEAKPISSGSISTDSVQLRADDGKTVIDLNPTTQAVTVTVPGGLTVNGPVKFSSTFEVDGAVTAKSSITADGDVKAGSISLESHTHPVTDAPGTTGEPE</sequence>
<dbReference type="Gene3D" id="2.40.50.230">
    <property type="entry name" value="Gp5 N-terminal domain"/>
    <property type="match status" value="1"/>
</dbReference>
<feature type="domain" description="Phage protein Gp138 N-terminal" evidence="2">
    <location>
        <begin position="34"/>
        <end position="137"/>
    </location>
</feature>
<evidence type="ECO:0000256" key="1">
    <source>
        <dbReference type="SAM" id="MobiDB-lite"/>
    </source>
</evidence>
<dbReference type="STRING" id="940286.GCA_000227565_01385"/>
<organism evidence="3 4">
    <name type="scientific">Komagataeibacter oboediens</name>
    <dbReference type="NCBI Taxonomy" id="65958"/>
    <lineage>
        <taxon>Bacteria</taxon>
        <taxon>Pseudomonadati</taxon>
        <taxon>Pseudomonadota</taxon>
        <taxon>Alphaproteobacteria</taxon>
        <taxon>Acetobacterales</taxon>
        <taxon>Acetobacteraceae</taxon>
        <taxon>Komagataeibacter</taxon>
    </lineage>
</organism>
<gene>
    <name evidence="3" type="ORF">CFR80_11945</name>
</gene>
<dbReference type="OrthoDB" id="1903830at2"/>
<comment type="caution">
    <text evidence="3">The sequence shown here is derived from an EMBL/GenBank/DDBJ whole genome shotgun (WGS) entry which is preliminary data.</text>
</comment>
<dbReference type="Proteomes" id="UP000247417">
    <property type="component" value="Unassembled WGS sequence"/>
</dbReference>
<dbReference type="Pfam" id="PF18352">
    <property type="entry name" value="Gp138_N"/>
    <property type="match status" value="1"/>
</dbReference>
<dbReference type="GO" id="GO:0003743">
    <property type="term" value="F:translation initiation factor activity"/>
    <property type="evidence" value="ECO:0007669"/>
    <property type="project" value="UniProtKB-KW"/>
</dbReference>
<proteinExistence type="predicted"/>
<evidence type="ECO:0000259" key="2">
    <source>
        <dbReference type="Pfam" id="PF18352"/>
    </source>
</evidence>
<dbReference type="InterPro" id="IPR041599">
    <property type="entry name" value="Gp138_N"/>
</dbReference>